<keyword evidence="2" id="KW-1185">Reference proteome</keyword>
<dbReference type="SUPFAM" id="SSF55331">
    <property type="entry name" value="Tautomerase/MIF"/>
    <property type="match status" value="1"/>
</dbReference>
<dbReference type="Proteomes" id="UP000032568">
    <property type="component" value="Chromosome"/>
</dbReference>
<protein>
    <submittedName>
        <fullName evidence="1">5-carboxymethyl-2-hydroxymuconate Delta-isomerase</fullName>
    </submittedName>
</protein>
<organism evidence="1 2">
    <name type="scientific">Thalassomonas actiniarum</name>
    <dbReference type="NCBI Taxonomy" id="485447"/>
    <lineage>
        <taxon>Bacteria</taxon>
        <taxon>Pseudomonadati</taxon>
        <taxon>Pseudomonadota</taxon>
        <taxon>Gammaproteobacteria</taxon>
        <taxon>Alteromonadales</taxon>
        <taxon>Colwelliaceae</taxon>
        <taxon>Thalassomonas</taxon>
    </lineage>
</organism>
<reference evidence="1 2" key="2">
    <citation type="journal article" date="2022" name="Mar. Drugs">
        <title>Bioassay-Guided Fractionation Leads to the Detection of Cholic Acid Generated by the Rare Thalassomonas sp.</title>
        <authorList>
            <person name="Pheiffer F."/>
            <person name="Schneider Y.K."/>
            <person name="Hansen E.H."/>
            <person name="Andersen J.H."/>
            <person name="Isaksson J."/>
            <person name="Busche T."/>
            <person name="R C."/>
            <person name="Kalinowski J."/>
            <person name="Zyl L.V."/>
            <person name="Trindade M."/>
        </authorList>
    </citation>
    <scope>NUCLEOTIDE SEQUENCE [LARGE SCALE GENOMIC DNA]</scope>
    <source>
        <strain evidence="1 2">A5K-106</strain>
    </source>
</reference>
<accession>A0AAE9YR24</accession>
<dbReference type="Gene3D" id="3.30.429.10">
    <property type="entry name" value="Macrophage Migration Inhibitory Factor"/>
    <property type="match status" value="1"/>
</dbReference>
<proteinExistence type="predicted"/>
<reference evidence="1 2" key="1">
    <citation type="journal article" date="2015" name="Genome Announc.">
        <title>Draft Genome Sequences of Marine Isolates of Thalassomonas viridans and Thalassomonas actiniarum.</title>
        <authorList>
            <person name="Olonade I."/>
            <person name="van Zyl L.J."/>
            <person name="Trindade M."/>
        </authorList>
    </citation>
    <scope>NUCLEOTIDE SEQUENCE [LARGE SCALE GENOMIC DNA]</scope>
    <source>
        <strain evidence="1 2">A5K-106</strain>
    </source>
</reference>
<dbReference type="RefSeq" id="WP_044830386.1">
    <property type="nucleotide sequence ID" value="NZ_CP059735.1"/>
</dbReference>
<dbReference type="GO" id="GO:0008704">
    <property type="term" value="F:5-carboxymethyl-2-hydroxymuconate delta-isomerase activity"/>
    <property type="evidence" value="ECO:0007669"/>
    <property type="project" value="InterPro"/>
</dbReference>
<gene>
    <name evidence="1" type="ORF">SG35_022480</name>
</gene>
<evidence type="ECO:0000313" key="1">
    <source>
        <dbReference type="EMBL" id="WDD98021.1"/>
    </source>
</evidence>
<name>A0AAE9YR24_9GAMM</name>
<dbReference type="InterPro" id="IPR004220">
    <property type="entry name" value="5-COMe_2-OHmuconate_Isoase"/>
</dbReference>
<sequence>MPHNIIEYSSELEPHIQEIIKAVHLGSLNAALFDEQDIKTRALAYQHAKLGQDSRFFIHVQAKLLSGRSPEQKTLLSQAILKQLSKLGLSAISLTVEILDIDKNSYAKQVVHV</sequence>
<dbReference type="KEGG" id="tact:SG35_022480"/>
<dbReference type="Pfam" id="PF02962">
    <property type="entry name" value="CHMI"/>
    <property type="match status" value="1"/>
</dbReference>
<dbReference type="PANTHER" id="PTHR37950:SF1">
    <property type="entry name" value="4-HYDROXYPHENYLACETATE CATABOLISM PROTEIN"/>
    <property type="match status" value="1"/>
</dbReference>
<evidence type="ECO:0000313" key="2">
    <source>
        <dbReference type="Proteomes" id="UP000032568"/>
    </source>
</evidence>
<dbReference type="PANTHER" id="PTHR37950">
    <property type="entry name" value="4-HYDROXYPHENYLACETATE CATABOLISM PROTEIN"/>
    <property type="match status" value="1"/>
</dbReference>
<dbReference type="EMBL" id="CP059735">
    <property type="protein sequence ID" value="WDD98021.1"/>
    <property type="molecule type" value="Genomic_DNA"/>
</dbReference>
<dbReference type="CDD" id="cd00580">
    <property type="entry name" value="CHMI"/>
    <property type="match status" value="1"/>
</dbReference>
<dbReference type="AlphaFoldDB" id="A0AAE9YR24"/>
<dbReference type="InterPro" id="IPR014347">
    <property type="entry name" value="Tautomerase/MIF_sf"/>
</dbReference>